<dbReference type="InterPro" id="IPR049730">
    <property type="entry name" value="SNF2/RAD54-like_C"/>
</dbReference>
<keyword evidence="2" id="KW-0479">Metal-binding</keyword>
<dbReference type="InterPro" id="IPR027417">
    <property type="entry name" value="P-loop_NTPase"/>
</dbReference>
<evidence type="ECO:0000259" key="3">
    <source>
        <dbReference type="PROSITE" id="PS50966"/>
    </source>
</evidence>
<dbReference type="OrthoDB" id="9760715at2"/>
<feature type="domain" description="SWIM-type" evidence="3">
    <location>
        <begin position="59"/>
        <end position="94"/>
    </location>
</feature>
<dbReference type="SMART" id="SM00487">
    <property type="entry name" value="DEXDc"/>
    <property type="match status" value="1"/>
</dbReference>
<evidence type="ECO:0000256" key="2">
    <source>
        <dbReference type="PROSITE-ProRule" id="PRU00325"/>
    </source>
</evidence>
<dbReference type="Gene3D" id="3.40.50.10810">
    <property type="entry name" value="Tandem AAA-ATPase domain"/>
    <property type="match status" value="1"/>
</dbReference>
<dbReference type="Pfam" id="PF04434">
    <property type="entry name" value="SWIM"/>
    <property type="match status" value="1"/>
</dbReference>
<organism evidence="6 7">
    <name type="scientific">Antricoccus suffuscus</name>
    <dbReference type="NCBI Taxonomy" id="1629062"/>
    <lineage>
        <taxon>Bacteria</taxon>
        <taxon>Bacillati</taxon>
        <taxon>Actinomycetota</taxon>
        <taxon>Actinomycetes</taxon>
        <taxon>Geodermatophilales</taxon>
        <taxon>Antricoccaceae</taxon>
        <taxon>Antricoccus</taxon>
    </lineage>
</organism>
<keyword evidence="1" id="KW-0378">Hydrolase</keyword>
<dbReference type="InterPro" id="IPR000330">
    <property type="entry name" value="SNF2_N"/>
</dbReference>
<dbReference type="EMBL" id="PVUE01000004">
    <property type="protein sequence ID" value="PRZ42840.1"/>
    <property type="molecule type" value="Genomic_DNA"/>
</dbReference>
<dbReference type="SUPFAM" id="SSF52540">
    <property type="entry name" value="P-loop containing nucleoside triphosphate hydrolases"/>
    <property type="match status" value="2"/>
</dbReference>
<keyword evidence="7" id="KW-1185">Reference proteome</keyword>
<evidence type="ECO:0000259" key="4">
    <source>
        <dbReference type="PROSITE" id="PS51192"/>
    </source>
</evidence>
<dbReference type="PROSITE" id="PS51192">
    <property type="entry name" value="HELICASE_ATP_BIND_1"/>
    <property type="match status" value="1"/>
</dbReference>
<dbReference type="PANTHER" id="PTHR10799">
    <property type="entry name" value="SNF2/RAD54 HELICASE FAMILY"/>
    <property type="match status" value="1"/>
</dbReference>
<dbReference type="InterPro" id="IPR007527">
    <property type="entry name" value="Znf_SWIM"/>
</dbReference>
<protein>
    <submittedName>
        <fullName evidence="6">SWIM zinc finger protein</fullName>
    </submittedName>
</protein>
<evidence type="ECO:0000259" key="5">
    <source>
        <dbReference type="PROSITE" id="PS51194"/>
    </source>
</evidence>
<dbReference type="InterPro" id="IPR001650">
    <property type="entry name" value="Helicase_C-like"/>
</dbReference>
<gene>
    <name evidence="6" type="ORF">CLV47_104188</name>
</gene>
<name>A0A2T1A2K3_9ACTN</name>
<dbReference type="CDD" id="cd18012">
    <property type="entry name" value="DEXQc_arch_SWI2_SNF2"/>
    <property type="match status" value="1"/>
</dbReference>
<comment type="caution">
    <text evidence="6">The sequence shown here is derived from an EMBL/GenBank/DDBJ whole genome shotgun (WGS) entry which is preliminary data.</text>
</comment>
<keyword evidence="2" id="KW-0863">Zinc-finger</keyword>
<dbReference type="AlphaFoldDB" id="A0A2T1A2K3"/>
<dbReference type="Proteomes" id="UP000237752">
    <property type="component" value="Unassembled WGS sequence"/>
</dbReference>
<dbReference type="PROSITE" id="PS50966">
    <property type="entry name" value="ZF_SWIM"/>
    <property type="match status" value="1"/>
</dbReference>
<dbReference type="RefSeq" id="WP_106348370.1">
    <property type="nucleotide sequence ID" value="NZ_PVUE01000004.1"/>
</dbReference>
<accession>A0A2T1A2K3</accession>
<sequence length="1081" mass="119495">MSVALAELLDDSVIIRMVGSESFKRGRSYARRGLVSKIDVAEDPLQLRGRVDGTQPKPYNTTVYFNDRAEPAGSCSCPVGFDCKHAAALMIAVRSARGEQSRVSSATWDSRLGQLAGQSPARQQQSRHQPVGLMFRVDRSITGDRQSTPIGLGVRPVGWGRSGRWVSSGLSWASLRGDRGFPPRHREQLSEFYSYTQLRSDYRYYGSGGWTSLSAVGPMLWSFLSTMSDAGIPLLLESRGTATPTELVLSAQPAEIVLDVRRSGEDFAIAPRVSIGGDVFSPAGIGWLGSPTHSLFHETAPEEPRRPGTLTIAKLAARPSRDLRDWVFDPQDMTVPRADIDRLADEFYPRLRNTTRITSSDDSVDLPSISAPTLVVIVDPQPDLSLRLRWKVQYAVGEATSRFAVGSDAADEPGHAVRDLAAETALVRALPVAVGMPLDDAERPPVALMSIDAAAFVNETISALRGHDVLVEINGDLPDYRYIETAPVVRVSTSDLPGEADWYDLGVQVTVDDQTVPFIELFAALARDDEFLMLKSGAYFSLQRAEFEALRRLIAEARELQEHEGESLRISKYHAGFWEDLVELGVVENQSSRWAETMAGLLDDQPADPAPVPTTLDAELRPYQLTGFQWLAFLFDHGLGGILADDMGLGKTLQTIALICRARQGDPEAPPFLVVAPSSVVSNWAREVQRFAPHLRVVSIDQTEAKRKSDTAALVAGADIVITSYTLLRIDFESYAGLPWSGLILDEAQFVKNYRAKTYQCVRRLPVPFKLAVTGTPLENSLMDLWAMLSIVAPGLFPRPDRFADTYRKPIERGNSTELLAQLQRRIRPLMLRRTKEKVASELPPKQEQVVEVELLPKHRKIYQTHLQRERQKVLGMINDLDANRFVILRSLTLLRQLALDASLVEDDYANVPSAKVELLCEQLTELAGEGHRALVFSQFTSFLGRIKQKLDAAGVPYCYLDGSTRNRAAVISSFKDGDAPVFLISLKAGGFGLNLTEADYCFVMDPWWNPATETQAIDRAHRIGQDKTVMVYRYVAADTIEEKVMALKGRKAKLFDSVMGGDGMQDAALSAADIRSLFTD</sequence>
<feature type="domain" description="Helicase ATP-binding" evidence="4">
    <location>
        <begin position="632"/>
        <end position="795"/>
    </location>
</feature>
<dbReference type="GO" id="GO:0008270">
    <property type="term" value="F:zinc ion binding"/>
    <property type="evidence" value="ECO:0007669"/>
    <property type="project" value="UniProtKB-KW"/>
</dbReference>
<dbReference type="InterPro" id="IPR038718">
    <property type="entry name" value="SNF2-like_sf"/>
</dbReference>
<feature type="domain" description="Helicase C-terminal" evidence="5">
    <location>
        <begin position="919"/>
        <end position="1071"/>
    </location>
</feature>
<evidence type="ECO:0000313" key="6">
    <source>
        <dbReference type="EMBL" id="PRZ42840.1"/>
    </source>
</evidence>
<dbReference type="InterPro" id="IPR014001">
    <property type="entry name" value="Helicase_ATP-bd"/>
</dbReference>
<dbReference type="Pfam" id="PF00176">
    <property type="entry name" value="SNF2-rel_dom"/>
    <property type="match status" value="1"/>
</dbReference>
<dbReference type="GO" id="GO:0005524">
    <property type="term" value="F:ATP binding"/>
    <property type="evidence" value="ECO:0007669"/>
    <property type="project" value="InterPro"/>
</dbReference>
<dbReference type="PROSITE" id="PS51194">
    <property type="entry name" value="HELICASE_CTER"/>
    <property type="match status" value="1"/>
</dbReference>
<evidence type="ECO:0000256" key="1">
    <source>
        <dbReference type="ARBA" id="ARBA00022801"/>
    </source>
</evidence>
<dbReference type="Gene3D" id="3.40.50.300">
    <property type="entry name" value="P-loop containing nucleotide triphosphate hydrolases"/>
    <property type="match status" value="1"/>
</dbReference>
<dbReference type="SMART" id="SM00490">
    <property type="entry name" value="HELICc"/>
    <property type="match status" value="1"/>
</dbReference>
<evidence type="ECO:0000313" key="7">
    <source>
        <dbReference type="Proteomes" id="UP000237752"/>
    </source>
</evidence>
<keyword evidence="2" id="KW-0862">Zinc</keyword>
<dbReference type="Pfam" id="PF00271">
    <property type="entry name" value="Helicase_C"/>
    <property type="match status" value="1"/>
</dbReference>
<proteinExistence type="predicted"/>
<dbReference type="GO" id="GO:0016787">
    <property type="term" value="F:hydrolase activity"/>
    <property type="evidence" value="ECO:0007669"/>
    <property type="project" value="UniProtKB-KW"/>
</dbReference>
<reference evidence="6 7" key="1">
    <citation type="submission" date="2018-03" db="EMBL/GenBank/DDBJ databases">
        <title>Genomic Encyclopedia of Archaeal and Bacterial Type Strains, Phase II (KMG-II): from individual species to whole genera.</title>
        <authorList>
            <person name="Goeker M."/>
        </authorList>
    </citation>
    <scope>NUCLEOTIDE SEQUENCE [LARGE SCALE GENOMIC DNA]</scope>
    <source>
        <strain evidence="6 7">DSM 100065</strain>
    </source>
</reference>
<dbReference type="CDD" id="cd18793">
    <property type="entry name" value="SF2_C_SNF"/>
    <property type="match status" value="1"/>
</dbReference>